<dbReference type="Gene3D" id="1.10.287.130">
    <property type="match status" value="1"/>
</dbReference>
<dbReference type="SUPFAM" id="SSF55874">
    <property type="entry name" value="ATPase domain of HSP90 chaperone/DNA topoisomerase II/histidine kinase"/>
    <property type="match status" value="1"/>
</dbReference>
<dbReference type="Pfam" id="PF02518">
    <property type="entry name" value="HATPase_c"/>
    <property type="match status" value="1"/>
</dbReference>
<evidence type="ECO:0000256" key="1">
    <source>
        <dbReference type="ARBA" id="ARBA00000085"/>
    </source>
</evidence>
<dbReference type="PROSITE" id="PS50885">
    <property type="entry name" value="HAMP"/>
    <property type="match status" value="1"/>
</dbReference>
<keyword evidence="6" id="KW-0808">Transferase</keyword>
<dbReference type="PROSITE" id="PS50109">
    <property type="entry name" value="HIS_KIN"/>
    <property type="match status" value="1"/>
</dbReference>
<evidence type="ECO:0000256" key="7">
    <source>
        <dbReference type="ARBA" id="ARBA00022741"/>
    </source>
</evidence>
<dbReference type="Gene3D" id="3.30.450.20">
    <property type="entry name" value="PAS domain"/>
    <property type="match status" value="1"/>
</dbReference>
<dbReference type="GO" id="GO:0005524">
    <property type="term" value="F:ATP binding"/>
    <property type="evidence" value="ECO:0007669"/>
    <property type="project" value="UniProtKB-KW"/>
</dbReference>
<keyword evidence="4" id="KW-1003">Cell membrane</keyword>
<evidence type="ECO:0000259" key="15">
    <source>
        <dbReference type="PROSITE" id="PS50885"/>
    </source>
</evidence>
<dbReference type="InterPro" id="IPR010559">
    <property type="entry name" value="Sig_transdc_His_kin_internal"/>
</dbReference>
<evidence type="ECO:0000256" key="13">
    <source>
        <dbReference type="SAM" id="Phobius"/>
    </source>
</evidence>
<accession>A0A916QGF1</accession>
<dbReference type="InterPro" id="IPR003660">
    <property type="entry name" value="HAMP_dom"/>
</dbReference>
<feature type="domain" description="Histidine kinase" evidence="14">
    <location>
        <begin position="399"/>
        <end position="571"/>
    </location>
</feature>
<dbReference type="GO" id="GO:0005886">
    <property type="term" value="C:plasma membrane"/>
    <property type="evidence" value="ECO:0007669"/>
    <property type="project" value="UniProtKB-SubCell"/>
</dbReference>
<keyword evidence="12" id="KW-0175">Coiled coil</keyword>
<reference evidence="16" key="2">
    <citation type="journal article" date="2021" name="Data Brief">
        <title>Draft genome sequence data of the facultative, thermophilic, xylanolytic bacterium Paenibacillus sp. strain DA-C8.</title>
        <authorList>
            <person name="Chhe C."/>
            <person name="Uke A."/>
            <person name="Baramee S."/>
            <person name="Ungkulpasvich U."/>
            <person name="Tachaapaikoon C."/>
            <person name="Pason P."/>
            <person name="Waeonukul R."/>
            <person name="Ratanakhanokchai K."/>
            <person name="Kosugi A."/>
        </authorList>
    </citation>
    <scope>NUCLEOTIDE SEQUENCE</scope>
    <source>
        <strain evidence="16">DA-C8</strain>
    </source>
</reference>
<evidence type="ECO:0000256" key="11">
    <source>
        <dbReference type="ARBA" id="ARBA00023136"/>
    </source>
</evidence>
<dbReference type="InterPro" id="IPR003594">
    <property type="entry name" value="HATPase_dom"/>
</dbReference>
<evidence type="ECO:0000256" key="6">
    <source>
        <dbReference type="ARBA" id="ARBA00022679"/>
    </source>
</evidence>
<dbReference type="InterPro" id="IPR050640">
    <property type="entry name" value="Bact_2-comp_sensor_kinase"/>
</dbReference>
<gene>
    <name evidence="16" type="primary">yesM</name>
    <name evidence="16" type="ORF">PRECH8_12580</name>
</gene>
<dbReference type="EC" id="2.7.13.3" evidence="3"/>
<evidence type="ECO:0000256" key="9">
    <source>
        <dbReference type="ARBA" id="ARBA00022840"/>
    </source>
</evidence>
<dbReference type="PANTHER" id="PTHR34220">
    <property type="entry name" value="SENSOR HISTIDINE KINASE YPDA"/>
    <property type="match status" value="1"/>
</dbReference>
<comment type="catalytic activity">
    <reaction evidence="1">
        <text>ATP + protein L-histidine = ADP + protein N-phospho-L-histidine.</text>
        <dbReference type="EC" id="2.7.13.3"/>
    </reaction>
</comment>
<dbReference type="EMBL" id="BMAQ01000009">
    <property type="protein sequence ID" value="GFR37962.1"/>
    <property type="molecule type" value="Genomic_DNA"/>
</dbReference>
<keyword evidence="8 16" id="KW-0418">Kinase</keyword>
<dbReference type="Pfam" id="PF06580">
    <property type="entry name" value="His_kinase"/>
    <property type="match status" value="1"/>
</dbReference>
<keyword evidence="9" id="KW-0067">ATP-binding</keyword>
<evidence type="ECO:0000256" key="3">
    <source>
        <dbReference type="ARBA" id="ARBA00012438"/>
    </source>
</evidence>
<dbReference type="Gene3D" id="3.30.565.10">
    <property type="entry name" value="Histidine kinase-like ATPase, C-terminal domain"/>
    <property type="match status" value="1"/>
</dbReference>
<keyword evidence="13" id="KW-0812">Transmembrane</keyword>
<comment type="caution">
    <text evidence="16">The sequence shown here is derived from an EMBL/GenBank/DDBJ whole genome shotgun (WGS) entry which is preliminary data.</text>
</comment>
<evidence type="ECO:0000256" key="2">
    <source>
        <dbReference type="ARBA" id="ARBA00004651"/>
    </source>
</evidence>
<dbReference type="AlphaFoldDB" id="A0A916QGF1"/>
<evidence type="ECO:0000313" key="16">
    <source>
        <dbReference type="EMBL" id="GFR37962.1"/>
    </source>
</evidence>
<evidence type="ECO:0000256" key="5">
    <source>
        <dbReference type="ARBA" id="ARBA00022553"/>
    </source>
</evidence>
<protein>
    <recommendedName>
        <fullName evidence="3">histidine kinase</fullName>
        <ecNumber evidence="3">2.7.13.3</ecNumber>
    </recommendedName>
</protein>
<dbReference type="InterPro" id="IPR004358">
    <property type="entry name" value="Sig_transdc_His_kin-like_C"/>
</dbReference>
<dbReference type="InterPro" id="IPR005467">
    <property type="entry name" value="His_kinase_dom"/>
</dbReference>
<feature type="coiled-coil region" evidence="12">
    <location>
        <begin position="344"/>
        <end position="371"/>
    </location>
</feature>
<comment type="subcellular location">
    <subcellularLocation>
        <location evidence="2">Cell membrane</location>
        <topology evidence="2">Multi-pass membrane protein</topology>
    </subcellularLocation>
</comment>
<keyword evidence="17" id="KW-1185">Reference proteome</keyword>
<evidence type="ECO:0000256" key="8">
    <source>
        <dbReference type="ARBA" id="ARBA00022777"/>
    </source>
</evidence>
<keyword evidence="5" id="KW-0597">Phosphoprotein</keyword>
<name>A0A916QGF1_9BACL</name>
<dbReference type="PANTHER" id="PTHR34220:SF7">
    <property type="entry name" value="SENSOR HISTIDINE KINASE YPDA"/>
    <property type="match status" value="1"/>
</dbReference>
<sequence>MLKLRPKILLANILLVFIPVISIGTISYTIFSNAIETQSSNFYMVSLMETDRKLKFALNEITTISNSAITQPVIQRLLKHPDVELDHDMRQEINNLLIHHPMIESFGLYSMDRLVYSYNEDRPWSEIIHQPWYDEMESADGRPVWSGPGENGSLIADRPVLVHARVIKDYYSLHDIGALVITLKAELLEQVFYDTATMESGDVLLVNHRGAIVYDKSGEHMGEEVRFPFLRSRSQERNSYIDHYLGEESLITYLPSYNPNWYLIAITPTKVLQAESAPIRNTALILAAFSLLSAWIFDRFFVSRLIRSISSTVNGMRRVEQGVFTRIPAGRSQSDESDMLVHGFNKMSSQIEELLQRVKVEQERKKEAELQALVAQINPHFIYNSLESINSMAVMAGNKDISKMVVSLGRLLRISISENQELIPLSTEFEHVRHYLNIQKFRFEDGFEFDIDLPPHLEPVLTQKLIVQPLVENALYHAIEPMKQTGFIQIRAIEAAQEVLIEVIDNGPGFDEQVLLNLWERPVDKKYKDSGVGLRNVHERIRIRFGSPYGMMICSSPGEGSIVRIRVPKILPQEEQLERAVLDKPREGMG</sequence>
<dbReference type="GO" id="GO:0000155">
    <property type="term" value="F:phosphorelay sensor kinase activity"/>
    <property type="evidence" value="ECO:0007669"/>
    <property type="project" value="InterPro"/>
</dbReference>
<evidence type="ECO:0000259" key="14">
    <source>
        <dbReference type="PROSITE" id="PS50109"/>
    </source>
</evidence>
<dbReference type="Proteomes" id="UP000654993">
    <property type="component" value="Unassembled WGS sequence"/>
</dbReference>
<dbReference type="InterPro" id="IPR036890">
    <property type="entry name" value="HATPase_C_sf"/>
</dbReference>
<dbReference type="PRINTS" id="PR00344">
    <property type="entry name" value="BCTRLSENSOR"/>
</dbReference>
<feature type="transmembrane region" description="Helical" evidence="13">
    <location>
        <begin position="9"/>
        <end position="31"/>
    </location>
</feature>
<evidence type="ECO:0000256" key="4">
    <source>
        <dbReference type="ARBA" id="ARBA00022475"/>
    </source>
</evidence>
<evidence type="ECO:0000256" key="10">
    <source>
        <dbReference type="ARBA" id="ARBA00023012"/>
    </source>
</evidence>
<proteinExistence type="predicted"/>
<organism evidence="16 17">
    <name type="scientific">Insulibacter thermoxylanivorax</name>
    <dbReference type="NCBI Taxonomy" id="2749268"/>
    <lineage>
        <taxon>Bacteria</taxon>
        <taxon>Bacillati</taxon>
        <taxon>Bacillota</taxon>
        <taxon>Bacilli</taxon>
        <taxon>Bacillales</taxon>
        <taxon>Paenibacillaceae</taxon>
        <taxon>Insulibacter</taxon>
    </lineage>
</organism>
<keyword evidence="13" id="KW-1133">Transmembrane helix</keyword>
<feature type="domain" description="HAMP" evidence="15">
    <location>
        <begin position="303"/>
        <end position="356"/>
    </location>
</feature>
<keyword evidence="7" id="KW-0547">Nucleotide-binding</keyword>
<reference evidence="16" key="1">
    <citation type="submission" date="2020-08" db="EMBL/GenBank/DDBJ databases">
        <authorList>
            <person name="Uke A."/>
            <person name="Chhe C."/>
            <person name="Baramee S."/>
            <person name="Kosugi A."/>
        </authorList>
    </citation>
    <scope>NUCLEOTIDE SEQUENCE</scope>
    <source>
        <strain evidence="16">DA-C8</strain>
    </source>
</reference>
<evidence type="ECO:0000256" key="12">
    <source>
        <dbReference type="SAM" id="Coils"/>
    </source>
</evidence>
<keyword evidence="10" id="KW-0902">Two-component regulatory system</keyword>
<keyword evidence="11 13" id="KW-0472">Membrane</keyword>
<evidence type="ECO:0000313" key="17">
    <source>
        <dbReference type="Proteomes" id="UP000654993"/>
    </source>
</evidence>
<dbReference type="SMART" id="SM00387">
    <property type="entry name" value="HATPase_c"/>
    <property type="match status" value="1"/>
</dbReference>